<comment type="caution">
    <text evidence="1">Lacks conserved residue(s) required for the propagation of feature annotation.</text>
</comment>
<comment type="similarity">
    <text evidence="1">Belongs to the peptidase S8 family.</text>
</comment>
<evidence type="ECO:0000259" key="3">
    <source>
        <dbReference type="Pfam" id="PF00082"/>
    </source>
</evidence>
<feature type="domain" description="Peptidase S8/S53" evidence="3">
    <location>
        <begin position="224"/>
        <end position="331"/>
    </location>
</feature>
<evidence type="ECO:0000256" key="2">
    <source>
        <dbReference type="SAM" id="MobiDB-lite"/>
    </source>
</evidence>
<comment type="caution">
    <text evidence="4">The sequence shown here is derived from an EMBL/GenBank/DDBJ whole genome shotgun (WGS) entry which is preliminary data.</text>
</comment>
<protein>
    <recommendedName>
        <fullName evidence="3">Peptidase S8/S53 domain-containing protein</fullName>
    </recommendedName>
</protein>
<dbReference type="Gene3D" id="3.40.50.200">
    <property type="entry name" value="Peptidase S8/S53 domain"/>
    <property type="match status" value="1"/>
</dbReference>
<sequence length="338" mass="35936">MGVDPENVAVLRFNAPPDDRALSAAGLTVLEWFTDRVVVTSPGDPQLGGLAERLEQYQAGPRAADSAGESVSESDDAGTSEDRPGRARYQALFDLIDEVRALSADEIVTADAAAFIGASARDAALLLDVECWCPEDEADARQRHEATAAAVEAGDGRVMDRSLRHRSGLSLLRIEGSPELARELARVPHVRRIDRIPRPLVSHREAHAGGAELLPPVLSPDRDAPLIAVVDSGVRSGHPLIGPAFAGAEASDGLDAATDGSGHGTFVASLALHGSLEALIEDKRTPVTPAGRLLSVRVLDDRNEFPDTDLWENELLGAMALAVRRGARIINRLFTIEG</sequence>
<feature type="non-terminal residue" evidence="4">
    <location>
        <position position="338"/>
    </location>
</feature>
<dbReference type="Pfam" id="PF00082">
    <property type="entry name" value="Peptidase_S8"/>
    <property type="match status" value="1"/>
</dbReference>
<proteinExistence type="inferred from homology"/>
<dbReference type="Proteomes" id="UP000019753">
    <property type="component" value="Unassembled WGS sequence"/>
</dbReference>
<dbReference type="PROSITE" id="PS51892">
    <property type="entry name" value="SUBTILASE"/>
    <property type="match status" value="1"/>
</dbReference>
<dbReference type="AlphaFoldDB" id="A0A021VS96"/>
<feature type="region of interest" description="Disordered" evidence="2">
    <location>
        <begin position="58"/>
        <end position="84"/>
    </location>
</feature>
<dbReference type="GO" id="GO:0004252">
    <property type="term" value="F:serine-type endopeptidase activity"/>
    <property type="evidence" value="ECO:0007669"/>
    <property type="project" value="InterPro"/>
</dbReference>
<reference evidence="4 5" key="1">
    <citation type="submission" date="2014-01" db="EMBL/GenBank/DDBJ databases">
        <title>Actinotalea ferrariae CF5-4.</title>
        <authorList>
            <person name="Chen F."/>
            <person name="Li Y."/>
            <person name="Wang G."/>
        </authorList>
    </citation>
    <scope>NUCLEOTIDE SEQUENCE [LARGE SCALE GENOMIC DNA]</scope>
    <source>
        <strain evidence="4 5">CF5-4</strain>
    </source>
</reference>
<dbReference type="SUPFAM" id="SSF52743">
    <property type="entry name" value="Subtilisin-like"/>
    <property type="match status" value="1"/>
</dbReference>
<dbReference type="EMBL" id="AXCW01000406">
    <property type="protein sequence ID" value="EYR61932.1"/>
    <property type="molecule type" value="Genomic_DNA"/>
</dbReference>
<dbReference type="InterPro" id="IPR036852">
    <property type="entry name" value="Peptidase_S8/S53_dom_sf"/>
</dbReference>
<keyword evidence="5" id="KW-1185">Reference proteome</keyword>
<dbReference type="InterPro" id="IPR000209">
    <property type="entry name" value="Peptidase_S8/S53_dom"/>
</dbReference>
<accession>A0A021VS96</accession>
<evidence type="ECO:0000256" key="1">
    <source>
        <dbReference type="PROSITE-ProRule" id="PRU01240"/>
    </source>
</evidence>
<dbReference type="GO" id="GO:0006508">
    <property type="term" value="P:proteolysis"/>
    <property type="evidence" value="ECO:0007669"/>
    <property type="project" value="InterPro"/>
</dbReference>
<evidence type="ECO:0000313" key="4">
    <source>
        <dbReference type="EMBL" id="EYR61932.1"/>
    </source>
</evidence>
<organism evidence="4 5">
    <name type="scientific">Actinotalea ferrariae CF5-4</name>
    <dbReference type="NCBI Taxonomy" id="948458"/>
    <lineage>
        <taxon>Bacteria</taxon>
        <taxon>Bacillati</taxon>
        <taxon>Actinomycetota</taxon>
        <taxon>Actinomycetes</taxon>
        <taxon>Micrococcales</taxon>
        <taxon>Cellulomonadaceae</taxon>
        <taxon>Actinotalea</taxon>
    </lineage>
</organism>
<evidence type="ECO:0000313" key="5">
    <source>
        <dbReference type="Proteomes" id="UP000019753"/>
    </source>
</evidence>
<name>A0A021VS96_9CELL</name>
<gene>
    <name evidence="4" type="ORF">N866_14090</name>
</gene>